<dbReference type="EMBL" id="JBHLUN010000018">
    <property type="protein sequence ID" value="MFC0410869.1"/>
    <property type="molecule type" value="Genomic_DNA"/>
</dbReference>
<dbReference type="PANTHER" id="PTHR20854:SF4">
    <property type="entry name" value="INOSITOL-1-MONOPHOSPHATASE-RELATED"/>
    <property type="match status" value="1"/>
</dbReference>
<gene>
    <name evidence="5" type="ORF">ACFFGY_21680</name>
</gene>
<name>A0ABV6JYS1_9PROT</name>
<keyword evidence="6" id="KW-1185">Reference proteome</keyword>
<dbReference type="PROSITE" id="PS00629">
    <property type="entry name" value="IMP_1"/>
    <property type="match status" value="1"/>
</dbReference>
<dbReference type="InterPro" id="IPR000760">
    <property type="entry name" value="Inositol_monophosphatase-like"/>
</dbReference>
<evidence type="ECO:0000313" key="5">
    <source>
        <dbReference type="EMBL" id="MFC0410869.1"/>
    </source>
</evidence>
<accession>A0ABV6JYS1</accession>
<keyword evidence="3" id="KW-0378">Hydrolase</keyword>
<dbReference type="InterPro" id="IPR020583">
    <property type="entry name" value="Inositol_monoP_metal-BS"/>
</dbReference>
<reference evidence="5 6" key="1">
    <citation type="submission" date="2024-09" db="EMBL/GenBank/DDBJ databases">
        <authorList>
            <person name="Sun Q."/>
            <person name="Mori K."/>
        </authorList>
    </citation>
    <scope>NUCLEOTIDE SEQUENCE [LARGE SCALE GENOMIC DNA]</scope>
    <source>
        <strain evidence="5 6">TBRC 5777</strain>
    </source>
</reference>
<evidence type="ECO:0000256" key="2">
    <source>
        <dbReference type="ARBA" id="ARBA00022723"/>
    </source>
</evidence>
<comment type="caution">
    <text evidence="5">The sequence shown here is derived from an EMBL/GenBank/DDBJ whole genome shotgun (WGS) entry which is preliminary data.</text>
</comment>
<dbReference type="SUPFAM" id="SSF56655">
    <property type="entry name" value="Carbohydrate phosphatase"/>
    <property type="match status" value="1"/>
</dbReference>
<evidence type="ECO:0000256" key="1">
    <source>
        <dbReference type="ARBA" id="ARBA00009759"/>
    </source>
</evidence>
<protein>
    <submittedName>
        <fullName evidence="5">Inositol monophosphatase family protein</fullName>
    </submittedName>
</protein>
<proteinExistence type="inferred from homology"/>
<evidence type="ECO:0000256" key="3">
    <source>
        <dbReference type="ARBA" id="ARBA00022801"/>
    </source>
</evidence>
<dbReference type="PRINTS" id="PR00377">
    <property type="entry name" value="IMPHPHTASES"/>
</dbReference>
<dbReference type="Pfam" id="PF00459">
    <property type="entry name" value="Inositol_P"/>
    <property type="match status" value="1"/>
</dbReference>
<organism evidence="5 6">
    <name type="scientific">Roseomonas elaeocarpi</name>
    <dbReference type="NCBI Taxonomy" id="907779"/>
    <lineage>
        <taxon>Bacteria</taxon>
        <taxon>Pseudomonadati</taxon>
        <taxon>Pseudomonadota</taxon>
        <taxon>Alphaproteobacteria</taxon>
        <taxon>Acetobacterales</taxon>
        <taxon>Roseomonadaceae</taxon>
        <taxon>Roseomonas</taxon>
    </lineage>
</organism>
<dbReference type="Proteomes" id="UP001589865">
    <property type="component" value="Unassembled WGS sequence"/>
</dbReference>
<evidence type="ECO:0000313" key="6">
    <source>
        <dbReference type="Proteomes" id="UP001589865"/>
    </source>
</evidence>
<sequence>MSAEPDDGIEARLALAITLAREAGALALGMRQSLGPVESKSPIDFCTAADHAVEDMIRARTTAAFGDGMIGEEDGGEASDSVWVVDPIDGTANFIHGNPRWCISLAYLRAGQVELGVIFQPREDRLFWARRGRGAFLNGERMRVSHLAHGAAPLVEVGWSERRSMEDYCGLLLRLTAERFEFRRHGSGALGLADVAAGLNDAYAELHINAWDALAGLLLVHEAGGVTNDFLADDGLTRGNLLLAATPEVGGRLASLLGTALLPLPAAG</sequence>
<dbReference type="Gene3D" id="3.30.540.10">
    <property type="entry name" value="Fructose-1,6-Bisphosphatase, subunit A, domain 1"/>
    <property type="match status" value="1"/>
</dbReference>
<keyword evidence="2" id="KW-0479">Metal-binding</keyword>
<dbReference type="RefSeq" id="WP_377046628.1">
    <property type="nucleotide sequence ID" value="NZ_JBHLUN010000018.1"/>
</dbReference>
<evidence type="ECO:0000256" key="4">
    <source>
        <dbReference type="ARBA" id="ARBA00022842"/>
    </source>
</evidence>
<comment type="similarity">
    <text evidence="1">Belongs to the inositol monophosphatase superfamily.</text>
</comment>
<keyword evidence="4" id="KW-0460">Magnesium</keyword>
<dbReference type="Gene3D" id="3.40.190.80">
    <property type="match status" value="1"/>
</dbReference>
<dbReference type="PANTHER" id="PTHR20854">
    <property type="entry name" value="INOSITOL MONOPHOSPHATASE"/>
    <property type="match status" value="1"/>
</dbReference>